<feature type="modified residue" description="4-aspartylphosphate" evidence="10">
    <location>
        <position position="55"/>
    </location>
</feature>
<evidence type="ECO:0000256" key="10">
    <source>
        <dbReference type="PROSITE-ProRule" id="PRU00169"/>
    </source>
</evidence>
<sequence>MYKVLLVEDEDIIRKGLMFMVNWQEINCMVVGEAIDGVDGIQKIKDNEPDIVIVDINMPIMNGLQMLEESIKEYGYEAIIVSGYSEFEFAKKAIRLGVTEYLLKPVDFTELYDAILKITEKLEANTRMKGYIRQIDMEKKKLGILETDISETITFKNKYVSSMVKYIEEHYSSRLSLTDLSEEYNLSCTYLNTKFKSETGYTFNDFLNRYRMQKAVELLKSDQYKVYEIAEMVGFSDYKYFIKVFKKYIGCSPAKFMEIGDGNAKKTL</sequence>
<evidence type="ECO:0000256" key="1">
    <source>
        <dbReference type="ARBA" id="ARBA00004496"/>
    </source>
</evidence>
<accession>A0A084JEL2</accession>
<dbReference type="Proteomes" id="UP000028525">
    <property type="component" value="Unassembled WGS sequence"/>
</dbReference>
<keyword evidence="3" id="KW-0963">Cytoplasm</keyword>
<evidence type="ECO:0000313" key="14">
    <source>
        <dbReference type="Proteomes" id="UP000028525"/>
    </source>
</evidence>
<dbReference type="SUPFAM" id="SSF52172">
    <property type="entry name" value="CheY-like"/>
    <property type="match status" value="1"/>
</dbReference>
<dbReference type="InterPro" id="IPR009057">
    <property type="entry name" value="Homeodomain-like_sf"/>
</dbReference>
<dbReference type="SMART" id="SM00342">
    <property type="entry name" value="HTH_ARAC"/>
    <property type="match status" value="1"/>
</dbReference>
<evidence type="ECO:0000259" key="12">
    <source>
        <dbReference type="PROSITE" id="PS50110"/>
    </source>
</evidence>
<dbReference type="InterPro" id="IPR020449">
    <property type="entry name" value="Tscrpt_reg_AraC-type_HTH"/>
</dbReference>
<keyword evidence="7" id="KW-0238">DNA-binding</keyword>
<comment type="caution">
    <text evidence="13">The sequence shown here is derived from an EMBL/GenBank/DDBJ whole genome shotgun (WGS) entry which is preliminary data.</text>
</comment>
<reference evidence="13 14" key="1">
    <citation type="submission" date="2014-07" db="EMBL/GenBank/DDBJ databases">
        <title>Draft genome of Clostridium celerecrescens 152B isolated from sediments associated with methane hydrate from Krishna Godavari basin.</title>
        <authorList>
            <person name="Honkalas V.S."/>
            <person name="Dabir A.P."/>
            <person name="Arora P."/>
            <person name="Dhakephalkar P.K."/>
        </authorList>
    </citation>
    <scope>NUCLEOTIDE SEQUENCE [LARGE SCALE GENOMIC DNA]</scope>
    <source>
        <strain evidence="13 14">152B</strain>
    </source>
</reference>
<evidence type="ECO:0000256" key="8">
    <source>
        <dbReference type="ARBA" id="ARBA00023163"/>
    </source>
</evidence>
<dbReference type="InterPro" id="IPR018060">
    <property type="entry name" value="HTH_AraC"/>
</dbReference>
<dbReference type="InterPro" id="IPR018062">
    <property type="entry name" value="HTH_AraC-typ_CS"/>
</dbReference>
<dbReference type="InterPro" id="IPR051552">
    <property type="entry name" value="HptR"/>
</dbReference>
<feature type="domain" description="HTH araC/xylS-type" evidence="11">
    <location>
        <begin position="161"/>
        <end position="259"/>
    </location>
</feature>
<dbReference type="PANTHER" id="PTHR42713:SF3">
    <property type="entry name" value="TRANSCRIPTIONAL REGULATORY PROTEIN HPTR"/>
    <property type="match status" value="1"/>
</dbReference>
<dbReference type="InterPro" id="IPR011006">
    <property type="entry name" value="CheY-like_superfamily"/>
</dbReference>
<keyword evidence="6" id="KW-0805">Transcription regulation</keyword>
<dbReference type="EMBL" id="JPME01000035">
    <property type="protein sequence ID" value="KEZ87396.1"/>
    <property type="molecule type" value="Genomic_DNA"/>
</dbReference>
<evidence type="ECO:0000256" key="3">
    <source>
        <dbReference type="ARBA" id="ARBA00022490"/>
    </source>
</evidence>
<evidence type="ECO:0000256" key="2">
    <source>
        <dbReference type="ARBA" id="ARBA00018672"/>
    </source>
</evidence>
<dbReference type="PROSITE" id="PS50110">
    <property type="entry name" value="RESPONSE_REGULATORY"/>
    <property type="match status" value="1"/>
</dbReference>
<dbReference type="CDD" id="cd17536">
    <property type="entry name" value="REC_YesN-like"/>
    <property type="match status" value="1"/>
</dbReference>
<dbReference type="InterPro" id="IPR001789">
    <property type="entry name" value="Sig_transdc_resp-reg_receiver"/>
</dbReference>
<proteinExistence type="predicted"/>
<dbReference type="Pfam" id="PF00072">
    <property type="entry name" value="Response_reg"/>
    <property type="match status" value="1"/>
</dbReference>
<dbReference type="OrthoDB" id="1769137at2"/>
<dbReference type="PANTHER" id="PTHR42713">
    <property type="entry name" value="HISTIDINE KINASE-RELATED"/>
    <property type="match status" value="1"/>
</dbReference>
<keyword evidence="5" id="KW-0902">Two-component regulatory system</keyword>
<comment type="function">
    <text evidence="9">May play the central regulatory role in sporulation. It may be an element of the effector pathway responsible for the activation of sporulation genes in response to nutritional stress. Spo0A may act in concert with spo0H (a sigma factor) to control the expression of some genes that are critical to the sporulation process.</text>
</comment>
<dbReference type="AlphaFoldDB" id="A0A084JEL2"/>
<dbReference type="PROSITE" id="PS01124">
    <property type="entry name" value="HTH_ARAC_FAMILY_2"/>
    <property type="match status" value="1"/>
</dbReference>
<gene>
    <name evidence="13" type="ORF">IO98_21235</name>
</gene>
<dbReference type="RefSeq" id="WP_038284273.1">
    <property type="nucleotide sequence ID" value="NZ_JPME01000035.1"/>
</dbReference>
<keyword evidence="14" id="KW-1185">Reference proteome</keyword>
<evidence type="ECO:0000256" key="6">
    <source>
        <dbReference type="ARBA" id="ARBA00023015"/>
    </source>
</evidence>
<dbReference type="PROSITE" id="PS00041">
    <property type="entry name" value="HTH_ARAC_FAMILY_1"/>
    <property type="match status" value="1"/>
</dbReference>
<evidence type="ECO:0000313" key="13">
    <source>
        <dbReference type="EMBL" id="KEZ87396.1"/>
    </source>
</evidence>
<evidence type="ECO:0000256" key="5">
    <source>
        <dbReference type="ARBA" id="ARBA00023012"/>
    </source>
</evidence>
<dbReference type="Gene3D" id="1.10.10.60">
    <property type="entry name" value="Homeodomain-like"/>
    <property type="match status" value="2"/>
</dbReference>
<name>A0A084JEL2_9FIRM</name>
<keyword evidence="4 10" id="KW-0597">Phosphoprotein</keyword>
<keyword evidence="8" id="KW-0804">Transcription</keyword>
<dbReference type="SUPFAM" id="SSF46689">
    <property type="entry name" value="Homeodomain-like"/>
    <property type="match status" value="2"/>
</dbReference>
<protein>
    <recommendedName>
        <fullName evidence="2">Stage 0 sporulation protein A homolog</fullName>
    </recommendedName>
</protein>
<dbReference type="SMART" id="SM00448">
    <property type="entry name" value="REC"/>
    <property type="match status" value="1"/>
</dbReference>
<dbReference type="GO" id="GO:0005737">
    <property type="term" value="C:cytoplasm"/>
    <property type="evidence" value="ECO:0007669"/>
    <property type="project" value="UniProtKB-SubCell"/>
</dbReference>
<dbReference type="Gene3D" id="3.40.50.2300">
    <property type="match status" value="1"/>
</dbReference>
<evidence type="ECO:0000256" key="4">
    <source>
        <dbReference type="ARBA" id="ARBA00022553"/>
    </source>
</evidence>
<evidence type="ECO:0000256" key="7">
    <source>
        <dbReference type="ARBA" id="ARBA00023125"/>
    </source>
</evidence>
<dbReference type="GO" id="GO:0043565">
    <property type="term" value="F:sequence-specific DNA binding"/>
    <property type="evidence" value="ECO:0007669"/>
    <property type="project" value="InterPro"/>
</dbReference>
<comment type="subcellular location">
    <subcellularLocation>
        <location evidence="1">Cytoplasm</location>
    </subcellularLocation>
</comment>
<dbReference type="STRING" id="29354.IO98_21235"/>
<organism evidence="13 14">
    <name type="scientific">Lacrimispora celerecrescens</name>
    <dbReference type="NCBI Taxonomy" id="29354"/>
    <lineage>
        <taxon>Bacteria</taxon>
        <taxon>Bacillati</taxon>
        <taxon>Bacillota</taxon>
        <taxon>Clostridia</taxon>
        <taxon>Lachnospirales</taxon>
        <taxon>Lachnospiraceae</taxon>
        <taxon>Lacrimispora</taxon>
    </lineage>
</organism>
<feature type="domain" description="Response regulatory" evidence="12">
    <location>
        <begin position="3"/>
        <end position="119"/>
    </location>
</feature>
<dbReference type="GO" id="GO:0003700">
    <property type="term" value="F:DNA-binding transcription factor activity"/>
    <property type="evidence" value="ECO:0007669"/>
    <property type="project" value="InterPro"/>
</dbReference>
<evidence type="ECO:0000259" key="11">
    <source>
        <dbReference type="PROSITE" id="PS01124"/>
    </source>
</evidence>
<evidence type="ECO:0000256" key="9">
    <source>
        <dbReference type="ARBA" id="ARBA00024867"/>
    </source>
</evidence>
<dbReference type="GO" id="GO:0000160">
    <property type="term" value="P:phosphorelay signal transduction system"/>
    <property type="evidence" value="ECO:0007669"/>
    <property type="project" value="UniProtKB-KW"/>
</dbReference>
<dbReference type="Pfam" id="PF12833">
    <property type="entry name" value="HTH_18"/>
    <property type="match status" value="1"/>
</dbReference>
<dbReference type="PRINTS" id="PR00032">
    <property type="entry name" value="HTHARAC"/>
</dbReference>